<organism evidence="1">
    <name type="scientific">marine metagenome</name>
    <dbReference type="NCBI Taxonomy" id="408172"/>
    <lineage>
        <taxon>unclassified sequences</taxon>
        <taxon>metagenomes</taxon>
        <taxon>ecological metagenomes</taxon>
    </lineage>
</organism>
<dbReference type="AlphaFoldDB" id="A0A383EMP7"/>
<sequence length="128" mass="14791">MMFFFNLKKIYEEMGEGQRFEAEYNDSVKEGTEPLAWGYGKTLARSLRQKSFREYAKGNRAGAIAGFEKILNIYRQINDLKGQVPVLFSLGLLHEESGNVQKGQEFFRRVLSINPDHIQAREKVQPMN</sequence>
<dbReference type="EMBL" id="UINC01227021">
    <property type="protein sequence ID" value="SVE57743.1"/>
    <property type="molecule type" value="Genomic_DNA"/>
</dbReference>
<protein>
    <submittedName>
        <fullName evidence="1">Uncharacterized protein</fullName>
    </submittedName>
</protein>
<dbReference type="InterPro" id="IPR019734">
    <property type="entry name" value="TPR_rpt"/>
</dbReference>
<dbReference type="InterPro" id="IPR011990">
    <property type="entry name" value="TPR-like_helical_dom_sf"/>
</dbReference>
<name>A0A383EMP7_9ZZZZ</name>
<accession>A0A383EMP7</accession>
<dbReference type="Gene3D" id="1.25.40.10">
    <property type="entry name" value="Tetratricopeptide repeat domain"/>
    <property type="match status" value="1"/>
</dbReference>
<evidence type="ECO:0000313" key="1">
    <source>
        <dbReference type="EMBL" id="SVE57743.1"/>
    </source>
</evidence>
<reference evidence="1" key="1">
    <citation type="submission" date="2018-05" db="EMBL/GenBank/DDBJ databases">
        <authorList>
            <person name="Lanie J.A."/>
            <person name="Ng W.-L."/>
            <person name="Kazmierczak K.M."/>
            <person name="Andrzejewski T.M."/>
            <person name="Davidsen T.M."/>
            <person name="Wayne K.J."/>
            <person name="Tettelin H."/>
            <person name="Glass J.I."/>
            <person name="Rusch D."/>
            <person name="Podicherti R."/>
            <person name="Tsui H.-C.T."/>
            <person name="Winkler M.E."/>
        </authorList>
    </citation>
    <scope>NUCLEOTIDE SEQUENCE</scope>
</reference>
<dbReference type="PROSITE" id="PS50005">
    <property type="entry name" value="TPR"/>
    <property type="match status" value="1"/>
</dbReference>
<dbReference type="Pfam" id="PF13181">
    <property type="entry name" value="TPR_8"/>
    <property type="match status" value="1"/>
</dbReference>
<gene>
    <name evidence="1" type="ORF">METZ01_LOCUS510597</name>
</gene>
<dbReference type="SUPFAM" id="SSF48452">
    <property type="entry name" value="TPR-like"/>
    <property type="match status" value="1"/>
</dbReference>
<proteinExistence type="predicted"/>